<dbReference type="AlphaFoldDB" id="A0A0A1NFA2"/>
<dbReference type="Proteomes" id="UP000242381">
    <property type="component" value="Unassembled WGS sequence"/>
</dbReference>
<proteinExistence type="predicted"/>
<sequence length="64" mass="7166">MAQALKEMMCALYQKSPDALCEIALVSFLFFVHYGTVRLSPINHTKAVDLSEEPDDLCSELFQG</sequence>
<gene>
    <name evidence="1" type="ORF">BCV71DRAFT_266190</name>
</gene>
<protein>
    <submittedName>
        <fullName evidence="1">Uncharacterized protein</fullName>
    </submittedName>
</protein>
<accession>A0A0A1NFA2</accession>
<organism evidence="1 2">
    <name type="scientific">Rhizopus microsporus</name>
    <dbReference type="NCBI Taxonomy" id="58291"/>
    <lineage>
        <taxon>Eukaryota</taxon>
        <taxon>Fungi</taxon>
        <taxon>Fungi incertae sedis</taxon>
        <taxon>Mucoromycota</taxon>
        <taxon>Mucoromycotina</taxon>
        <taxon>Mucoromycetes</taxon>
        <taxon>Mucorales</taxon>
        <taxon>Mucorineae</taxon>
        <taxon>Rhizopodaceae</taxon>
        <taxon>Rhizopus</taxon>
    </lineage>
</organism>
<dbReference type="EMBL" id="KV921407">
    <property type="protein sequence ID" value="ORE15862.1"/>
    <property type="molecule type" value="Genomic_DNA"/>
</dbReference>
<reference evidence="1 2" key="1">
    <citation type="journal article" date="2016" name="Proc. Natl. Acad. Sci. U.S.A.">
        <title>Lipid metabolic changes in an early divergent fungus govern the establishment of a mutualistic symbiosis with endobacteria.</title>
        <authorList>
            <person name="Lastovetsky O.A."/>
            <person name="Gaspar M.L."/>
            <person name="Mondo S.J."/>
            <person name="LaButti K.M."/>
            <person name="Sandor L."/>
            <person name="Grigoriev I.V."/>
            <person name="Henry S.A."/>
            <person name="Pawlowska T.E."/>
        </authorList>
    </citation>
    <scope>NUCLEOTIDE SEQUENCE [LARGE SCALE GENOMIC DNA]</scope>
    <source>
        <strain evidence="1 2">ATCC 11559</strain>
    </source>
</reference>
<evidence type="ECO:0000313" key="1">
    <source>
        <dbReference type="EMBL" id="ORE15862.1"/>
    </source>
</evidence>
<name>A0A0A1NFA2_RHIZD</name>
<evidence type="ECO:0000313" key="2">
    <source>
        <dbReference type="Proteomes" id="UP000242381"/>
    </source>
</evidence>